<feature type="domain" description="NADH:quinone oxidoreductase/Mrp antiporter transmembrane" evidence="17">
    <location>
        <begin position="113"/>
        <end position="400"/>
    </location>
</feature>
<keyword evidence="10 16" id="KW-1133">Transmembrane helix</keyword>
<dbReference type="GO" id="GO:0048039">
    <property type="term" value="F:ubiquinone binding"/>
    <property type="evidence" value="ECO:0007669"/>
    <property type="project" value="TreeGrafter"/>
</dbReference>
<evidence type="ECO:0000313" key="19">
    <source>
        <dbReference type="EMBL" id="BAM74768.1"/>
    </source>
</evidence>
<organism evidence="19">
    <name type="scientific">Dasyscopelus asper</name>
    <name type="common">prickly lanternfish</name>
    <dbReference type="NCBI Taxonomy" id="152771"/>
    <lineage>
        <taxon>Eukaryota</taxon>
        <taxon>Metazoa</taxon>
        <taxon>Chordata</taxon>
        <taxon>Craniata</taxon>
        <taxon>Vertebrata</taxon>
        <taxon>Euteleostomi</taxon>
        <taxon>Actinopterygii</taxon>
        <taxon>Neopterygii</taxon>
        <taxon>Teleostei</taxon>
        <taxon>Neoteleostei</taxon>
        <taxon>Myctophata</taxon>
        <taxon>Myctophiformes</taxon>
        <taxon>Myctophidae</taxon>
        <taxon>Dasyscopelus</taxon>
    </lineage>
</organism>
<protein>
    <recommendedName>
        <fullName evidence="4 16">NADH-ubiquinone oxidoreductase chain 4</fullName>
        <ecNumber evidence="3 16">7.1.1.2</ecNumber>
    </recommendedName>
</protein>
<evidence type="ECO:0000256" key="14">
    <source>
        <dbReference type="ARBA" id="ARBA00023136"/>
    </source>
</evidence>
<dbReference type="AlphaFoldDB" id="L8AYW7"/>
<feature type="transmembrane region" description="Helical" evidence="16">
    <location>
        <begin position="259"/>
        <end position="279"/>
    </location>
</feature>
<evidence type="ECO:0000256" key="10">
    <source>
        <dbReference type="ARBA" id="ARBA00022989"/>
    </source>
</evidence>
<keyword evidence="5 16" id="KW-0813">Transport</keyword>
<evidence type="ECO:0000256" key="1">
    <source>
        <dbReference type="ARBA" id="ARBA00004225"/>
    </source>
</evidence>
<dbReference type="PRINTS" id="PR01437">
    <property type="entry name" value="NUOXDRDTASE4"/>
</dbReference>
<feature type="transmembrane region" description="Helical" evidence="16">
    <location>
        <begin position="21"/>
        <end position="42"/>
    </location>
</feature>
<dbReference type="Pfam" id="PF01059">
    <property type="entry name" value="Oxidored_q5_N"/>
    <property type="match status" value="1"/>
</dbReference>
<keyword evidence="9 16" id="KW-0249">Electron transport</keyword>
<dbReference type="GO" id="GO:0008137">
    <property type="term" value="F:NADH dehydrogenase (ubiquinone) activity"/>
    <property type="evidence" value="ECO:0007669"/>
    <property type="project" value="UniProtKB-UniRule"/>
</dbReference>
<keyword evidence="13 16" id="KW-0496">Mitochondrion</keyword>
<feature type="transmembrane region" description="Helical" evidence="16">
    <location>
        <begin position="146"/>
        <end position="168"/>
    </location>
</feature>
<dbReference type="GO" id="GO:0003954">
    <property type="term" value="F:NADH dehydrogenase activity"/>
    <property type="evidence" value="ECO:0007669"/>
    <property type="project" value="TreeGrafter"/>
</dbReference>
<proteinExistence type="inferred from homology"/>
<comment type="function">
    <text evidence="16">Core subunit of the mitochondrial membrane respiratory chain NADH dehydrogenase (Complex I) which catalyzes electron transfer from NADH through the respiratory chain, using ubiquinone as an electron acceptor. Essential for the catalytic activity and assembly of complex I.</text>
</comment>
<evidence type="ECO:0000259" key="18">
    <source>
        <dbReference type="Pfam" id="PF01059"/>
    </source>
</evidence>
<dbReference type="InterPro" id="IPR003918">
    <property type="entry name" value="NADH_UbQ_OxRdtase"/>
</dbReference>
<evidence type="ECO:0000256" key="12">
    <source>
        <dbReference type="ARBA" id="ARBA00023075"/>
    </source>
</evidence>
<comment type="subcellular location">
    <subcellularLocation>
        <location evidence="1 16">Mitochondrion membrane</location>
        <topology evidence="1 16">Multi-pass membrane protein</topology>
    </subcellularLocation>
</comment>
<feature type="transmembrane region" description="Helical" evidence="16">
    <location>
        <begin position="195"/>
        <end position="217"/>
    </location>
</feature>
<dbReference type="GO" id="GO:0015990">
    <property type="term" value="P:electron transport coupled proton transport"/>
    <property type="evidence" value="ECO:0007669"/>
    <property type="project" value="TreeGrafter"/>
</dbReference>
<dbReference type="EC" id="7.1.1.2" evidence="3 16"/>
<feature type="transmembrane region" description="Helical" evidence="16">
    <location>
        <begin position="93"/>
        <end position="111"/>
    </location>
</feature>
<keyword evidence="8" id="KW-1278">Translocase</keyword>
<evidence type="ECO:0000259" key="17">
    <source>
        <dbReference type="Pfam" id="PF00361"/>
    </source>
</evidence>
<evidence type="ECO:0000256" key="15">
    <source>
        <dbReference type="ARBA" id="ARBA00049551"/>
    </source>
</evidence>
<feature type="domain" description="NADH:ubiquinone oxidoreductase chain 4 N-terminal" evidence="18">
    <location>
        <begin position="1"/>
        <end position="110"/>
    </location>
</feature>
<evidence type="ECO:0000256" key="6">
    <source>
        <dbReference type="ARBA" id="ARBA00022660"/>
    </source>
</evidence>
<comment type="catalytic activity">
    <reaction evidence="15 16">
        <text>a ubiquinone + NADH + 5 H(+)(in) = a ubiquinol + NAD(+) + 4 H(+)(out)</text>
        <dbReference type="Rhea" id="RHEA:29091"/>
        <dbReference type="Rhea" id="RHEA-COMP:9565"/>
        <dbReference type="Rhea" id="RHEA-COMP:9566"/>
        <dbReference type="ChEBI" id="CHEBI:15378"/>
        <dbReference type="ChEBI" id="CHEBI:16389"/>
        <dbReference type="ChEBI" id="CHEBI:17976"/>
        <dbReference type="ChEBI" id="CHEBI:57540"/>
        <dbReference type="ChEBI" id="CHEBI:57945"/>
        <dbReference type="EC" id="7.1.1.2"/>
    </reaction>
</comment>
<dbReference type="NCBIfam" id="TIGR01972">
    <property type="entry name" value="NDH_I_M"/>
    <property type="match status" value="1"/>
</dbReference>
<feature type="transmembrane region" description="Helical" evidence="16">
    <location>
        <begin position="436"/>
        <end position="458"/>
    </location>
</feature>
<gene>
    <name evidence="19" type="primary">ND4</name>
</gene>
<keyword evidence="7 16" id="KW-0812">Transmembrane</keyword>
<feature type="transmembrane region" description="Helical" evidence="16">
    <location>
        <begin position="392"/>
        <end position="415"/>
    </location>
</feature>
<feature type="transmembrane region" description="Helical" evidence="16">
    <location>
        <begin position="310"/>
        <end position="331"/>
    </location>
</feature>
<dbReference type="GO" id="GO:0031966">
    <property type="term" value="C:mitochondrial membrane"/>
    <property type="evidence" value="ECO:0007669"/>
    <property type="project" value="UniProtKB-SubCell"/>
</dbReference>
<evidence type="ECO:0000256" key="8">
    <source>
        <dbReference type="ARBA" id="ARBA00022967"/>
    </source>
</evidence>
<evidence type="ECO:0000256" key="2">
    <source>
        <dbReference type="ARBA" id="ARBA00009025"/>
    </source>
</evidence>
<evidence type="ECO:0000256" key="4">
    <source>
        <dbReference type="ARBA" id="ARBA00021006"/>
    </source>
</evidence>
<evidence type="ECO:0000256" key="5">
    <source>
        <dbReference type="ARBA" id="ARBA00022448"/>
    </source>
</evidence>
<dbReference type="Pfam" id="PF00361">
    <property type="entry name" value="Proton_antipo_M"/>
    <property type="match status" value="1"/>
</dbReference>
<evidence type="ECO:0000256" key="13">
    <source>
        <dbReference type="ARBA" id="ARBA00023128"/>
    </source>
</evidence>
<geneLocation type="mitochondrion" evidence="19"/>
<evidence type="ECO:0000256" key="7">
    <source>
        <dbReference type="ARBA" id="ARBA00022692"/>
    </source>
</evidence>
<reference evidence="19" key="1">
    <citation type="submission" date="2011-07" db="EMBL/GenBank/DDBJ databases">
        <authorList>
            <person name="Poulsen JY."/>
        </authorList>
    </citation>
    <scope>NUCLEOTIDE SEQUENCE</scope>
</reference>
<dbReference type="PANTHER" id="PTHR43507">
    <property type="entry name" value="NADH-UBIQUINONE OXIDOREDUCTASE CHAIN 4"/>
    <property type="match status" value="1"/>
</dbReference>
<feature type="transmembrane region" description="Helical" evidence="16">
    <location>
        <begin position="62"/>
        <end position="81"/>
    </location>
</feature>
<evidence type="ECO:0000256" key="9">
    <source>
        <dbReference type="ARBA" id="ARBA00022982"/>
    </source>
</evidence>
<dbReference type="PANTHER" id="PTHR43507:SF20">
    <property type="entry name" value="NADH-UBIQUINONE OXIDOREDUCTASE CHAIN 4"/>
    <property type="match status" value="1"/>
</dbReference>
<dbReference type="GO" id="GO:0042773">
    <property type="term" value="P:ATP synthesis coupled electron transport"/>
    <property type="evidence" value="ECO:0007669"/>
    <property type="project" value="InterPro"/>
</dbReference>
<keyword evidence="14 16" id="KW-0472">Membrane</keyword>
<name>L8AYW7_9TELE</name>
<feature type="transmembrane region" description="Helical" evidence="16">
    <location>
        <begin position="224"/>
        <end position="244"/>
    </location>
</feature>
<keyword evidence="11 16" id="KW-0520">NAD</keyword>
<keyword evidence="6 16" id="KW-0679">Respiratory chain</keyword>
<dbReference type="InterPro" id="IPR000260">
    <property type="entry name" value="NADH4_N"/>
</dbReference>
<evidence type="ECO:0000256" key="3">
    <source>
        <dbReference type="ARBA" id="ARBA00012944"/>
    </source>
</evidence>
<comment type="similarity">
    <text evidence="2 16">Belongs to the complex I subunit 4 family.</text>
</comment>
<feature type="transmembrane region" description="Helical" evidence="16">
    <location>
        <begin position="117"/>
        <end position="134"/>
    </location>
</feature>
<feature type="transmembrane region" description="Helical" evidence="16">
    <location>
        <begin position="352"/>
        <end position="372"/>
    </location>
</feature>
<reference evidence="19" key="2">
    <citation type="journal article" date="2013" name="BMC Evol. Biol.">
        <title>Mitogenomic sequences and evidence from unique gene rearrangements corroborate evolutionary relationships of myctophiformes (Neoteleostei).</title>
        <authorList>
            <person name="Poulsen J.Y."/>
            <person name="Byrkjedal I."/>
            <person name="Willassen E."/>
            <person name="Rees D."/>
            <person name="Takeshima H."/>
            <person name="Satoh T.P."/>
            <person name="Shinohara G."/>
            <person name="Nishida M."/>
            <person name="Miya M."/>
        </authorList>
    </citation>
    <scope>NUCLEOTIDE SEQUENCE</scope>
</reference>
<accession>L8AYW7</accession>
<dbReference type="InterPro" id="IPR010227">
    <property type="entry name" value="NADH_Q_OxRdtase_chainM/4"/>
</dbReference>
<dbReference type="EMBL" id="AP012234">
    <property type="protein sequence ID" value="BAM74768.1"/>
    <property type="molecule type" value="Genomic_DNA"/>
</dbReference>
<keyword evidence="12 16" id="KW-0830">Ubiquinone</keyword>
<sequence>MLKILLPTLMMFPLIWLAPPKWIWPSSLAHSLMIALASFHWMAHNSETGWSLMNPFMATDPLSTPLLILSCWLLPLMILASQNHMAHEPINHQRIYISLLSSLQFFLILAFGATEIFMFYIMFEATLIPTLFLITRWGNQAERLNAGTYFLFYTLAGSLPLLVALLLLQNEAGTLSLLTLQHSKPLLLNTWSNNIWWAGCLLAFLVKMPLYGAHLWLPKAHVEAPIAGSMVLAAVLLKLGGYGLMRMMLLLDPLSKELAYPFIVLALWGVIMTGSICLRQTDLKSLIAYSSVSHMGLVAGGILIQTPWGFTGALALMIAHGLASSALFCLANINYERTHSRTMILARGMQMVLPLTAAWWFLSSLANLALPPLPNLMGELMIITSLFNWSCWTLVLTGAGMLITAGYSLYMFLMAQRGSIPTHITMIEPSHTREHLLLVLHLLPLLLLITKAELMWGWCSCEHSLTKKHQAVALKTDD</sequence>
<feature type="transmembrane region" description="Helical" evidence="16">
    <location>
        <begin position="286"/>
        <end position="304"/>
    </location>
</feature>
<evidence type="ECO:0000256" key="16">
    <source>
        <dbReference type="RuleBase" id="RU003297"/>
    </source>
</evidence>
<dbReference type="InterPro" id="IPR001750">
    <property type="entry name" value="ND/Mrp_TM"/>
</dbReference>
<evidence type="ECO:0000256" key="11">
    <source>
        <dbReference type="ARBA" id="ARBA00023027"/>
    </source>
</evidence>